<dbReference type="Proteomes" id="UP000523863">
    <property type="component" value="Unassembled WGS sequence"/>
</dbReference>
<dbReference type="InterPro" id="IPR009057">
    <property type="entry name" value="Homeodomain-like_sf"/>
</dbReference>
<dbReference type="PANTHER" id="PTHR30055:SF234">
    <property type="entry name" value="HTH-TYPE TRANSCRIPTIONAL REGULATOR BETI"/>
    <property type="match status" value="1"/>
</dbReference>
<dbReference type="EMBL" id="JACHBL010000001">
    <property type="protein sequence ID" value="MBB5598941.1"/>
    <property type="molecule type" value="Genomic_DNA"/>
</dbReference>
<dbReference type="InterPro" id="IPR036271">
    <property type="entry name" value="Tet_transcr_reg_TetR-rel_C_sf"/>
</dbReference>
<name>A0A7W9DC96_9MICC</name>
<comment type="caution">
    <text evidence="6">The sequence shown here is derived from an EMBL/GenBank/DDBJ whole genome shotgun (WGS) entry which is preliminary data.</text>
</comment>
<gene>
    <name evidence="6" type="ORF">BKA12_002021</name>
</gene>
<dbReference type="AlphaFoldDB" id="A0A7W9DC96"/>
<protein>
    <submittedName>
        <fullName evidence="6">AcrR family transcriptional regulator</fullName>
    </submittedName>
</protein>
<evidence type="ECO:0000313" key="6">
    <source>
        <dbReference type="EMBL" id="MBB5598941.1"/>
    </source>
</evidence>
<evidence type="ECO:0000256" key="2">
    <source>
        <dbReference type="ARBA" id="ARBA00023125"/>
    </source>
</evidence>
<dbReference type="InterPro" id="IPR025996">
    <property type="entry name" value="MT1864/Rv1816-like_C"/>
</dbReference>
<dbReference type="SUPFAM" id="SSF46689">
    <property type="entry name" value="Homeodomain-like"/>
    <property type="match status" value="1"/>
</dbReference>
<proteinExistence type="predicted"/>
<dbReference type="InterPro" id="IPR001647">
    <property type="entry name" value="HTH_TetR"/>
</dbReference>
<evidence type="ECO:0000256" key="4">
    <source>
        <dbReference type="PROSITE-ProRule" id="PRU00335"/>
    </source>
</evidence>
<feature type="domain" description="HTH tetR-type" evidence="5">
    <location>
        <begin position="12"/>
        <end position="72"/>
    </location>
</feature>
<evidence type="ECO:0000256" key="3">
    <source>
        <dbReference type="ARBA" id="ARBA00023163"/>
    </source>
</evidence>
<keyword evidence="2 4" id="KW-0238">DNA-binding</keyword>
<dbReference type="PROSITE" id="PS50977">
    <property type="entry name" value="HTH_TETR_2"/>
    <property type="match status" value="1"/>
</dbReference>
<organism evidence="6 7">
    <name type="scientific">Neomicrococcus lactis</name>
    <dbReference type="NCBI Taxonomy" id="732241"/>
    <lineage>
        <taxon>Bacteria</taxon>
        <taxon>Bacillati</taxon>
        <taxon>Actinomycetota</taxon>
        <taxon>Actinomycetes</taxon>
        <taxon>Micrococcales</taxon>
        <taxon>Micrococcaceae</taxon>
        <taxon>Neomicrococcus</taxon>
    </lineage>
</organism>
<dbReference type="Pfam" id="PF00440">
    <property type="entry name" value="TetR_N"/>
    <property type="match status" value="1"/>
</dbReference>
<evidence type="ECO:0000256" key="1">
    <source>
        <dbReference type="ARBA" id="ARBA00023015"/>
    </source>
</evidence>
<sequence length="215" mass="23315">MKPVNTKPYHHGNLREELVRIGVELAHEGGASAIKLREAARRIGVSPSAAYRHFDGQEGLAAAVKAEILLQMTHAMSAEVEALPADAPPLEKLCAAAHGFFYFATNSDGLYAALMETVEELPHLSAEMRPKVNAELNAVEEALPSDRYPFTFILKIIAQTNIPDDGLTDATLVLWATVDGMSTLCSTGALRNEPLESKTRLFDLAMRSMVSGLNL</sequence>
<dbReference type="RefSeq" id="WP_183643355.1">
    <property type="nucleotide sequence ID" value="NZ_JACHBL010000001.1"/>
</dbReference>
<accession>A0A7W9DC96</accession>
<dbReference type="Pfam" id="PF13305">
    <property type="entry name" value="TetR_C_33"/>
    <property type="match status" value="1"/>
</dbReference>
<keyword evidence="3" id="KW-0804">Transcription</keyword>
<evidence type="ECO:0000313" key="7">
    <source>
        <dbReference type="Proteomes" id="UP000523863"/>
    </source>
</evidence>
<feature type="DNA-binding region" description="H-T-H motif" evidence="4">
    <location>
        <begin position="35"/>
        <end position="54"/>
    </location>
</feature>
<dbReference type="Gene3D" id="1.10.357.10">
    <property type="entry name" value="Tetracycline Repressor, domain 2"/>
    <property type="match status" value="1"/>
</dbReference>
<dbReference type="PANTHER" id="PTHR30055">
    <property type="entry name" value="HTH-TYPE TRANSCRIPTIONAL REGULATOR RUTR"/>
    <property type="match status" value="1"/>
</dbReference>
<dbReference type="GO" id="GO:0000976">
    <property type="term" value="F:transcription cis-regulatory region binding"/>
    <property type="evidence" value="ECO:0007669"/>
    <property type="project" value="TreeGrafter"/>
</dbReference>
<dbReference type="GO" id="GO:0003700">
    <property type="term" value="F:DNA-binding transcription factor activity"/>
    <property type="evidence" value="ECO:0007669"/>
    <property type="project" value="TreeGrafter"/>
</dbReference>
<dbReference type="SUPFAM" id="SSF48498">
    <property type="entry name" value="Tetracyclin repressor-like, C-terminal domain"/>
    <property type="match status" value="1"/>
</dbReference>
<evidence type="ECO:0000259" key="5">
    <source>
        <dbReference type="PROSITE" id="PS50977"/>
    </source>
</evidence>
<dbReference type="InterPro" id="IPR050109">
    <property type="entry name" value="HTH-type_TetR-like_transc_reg"/>
</dbReference>
<keyword evidence="1" id="KW-0805">Transcription regulation</keyword>
<keyword evidence="7" id="KW-1185">Reference proteome</keyword>
<reference evidence="6 7" key="1">
    <citation type="submission" date="2020-08" db="EMBL/GenBank/DDBJ databases">
        <title>Sequencing the genomes of 1000 actinobacteria strains.</title>
        <authorList>
            <person name="Klenk H.-P."/>
        </authorList>
    </citation>
    <scope>NUCLEOTIDE SEQUENCE [LARGE SCALE GENOMIC DNA]</scope>
    <source>
        <strain evidence="6 7">DSM 23694</strain>
    </source>
</reference>